<dbReference type="AlphaFoldDB" id="A0A0F9W679"/>
<proteinExistence type="inferred from homology"/>
<accession>A0A0F9W679</accession>
<dbReference type="SUPFAM" id="SSF53927">
    <property type="entry name" value="Cytidine deaminase-like"/>
    <property type="match status" value="1"/>
</dbReference>
<gene>
    <name evidence="7" type="ORF">LCGC14_0400050</name>
</gene>
<dbReference type="InterPro" id="IPR002125">
    <property type="entry name" value="CMP_dCMP_dom"/>
</dbReference>
<evidence type="ECO:0000256" key="4">
    <source>
        <dbReference type="ARBA" id="ARBA00022801"/>
    </source>
</evidence>
<keyword evidence="4" id="KW-0378">Hydrolase</keyword>
<evidence type="ECO:0000256" key="5">
    <source>
        <dbReference type="ARBA" id="ARBA00022833"/>
    </source>
</evidence>
<comment type="similarity">
    <text evidence="2">Belongs to the cytidine and deoxycytidylate deaminase family.</text>
</comment>
<sequence length="147" mass="16073">MRPTWDQYFLRIAREVASRSVCLRHQIGAVIVRNKRILTAGYNGPPAGLKHCEARGGCLRDRKKIPSGTRLDEDYALHAEANALLQAALHGVSTDGATMYCTHGPCSLCAKLMINAGIKRVVSAKPYPNDFAAQLLCEAGVKQEEHT</sequence>
<dbReference type="GO" id="GO:0008270">
    <property type="term" value="F:zinc ion binding"/>
    <property type="evidence" value="ECO:0007669"/>
    <property type="project" value="InterPro"/>
</dbReference>
<dbReference type="InterPro" id="IPR015517">
    <property type="entry name" value="dCMP_deaminase-rel"/>
</dbReference>
<protein>
    <recommendedName>
        <fullName evidence="6">CMP/dCMP-type deaminase domain-containing protein</fullName>
    </recommendedName>
</protein>
<dbReference type="Pfam" id="PF00383">
    <property type="entry name" value="dCMP_cyt_deam_1"/>
    <property type="match status" value="1"/>
</dbReference>
<dbReference type="Gene3D" id="3.40.140.10">
    <property type="entry name" value="Cytidine Deaminase, domain 2"/>
    <property type="match status" value="1"/>
</dbReference>
<dbReference type="CDD" id="cd01286">
    <property type="entry name" value="deoxycytidylate_deaminase"/>
    <property type="match status" value="1"/>
</dbReference>
<evidence type="ECO:0000256" key="1">
    <source>
        <dbReference type="ARBA" id="ARBA00001947"/>
    </source>
</evidence>
<evidence type="ECO:0000313" key="7">
    <source>
        <dbReference type="EMBL" id="KKN73553.1"/>
    </source>
</evidence>
<comment type="caution">
    <text evidence="7">The sequence shown here is derived from an EMBL/GenBank/DDBJ whole genome shotgun (WGS) entry which is preliminary data.</text>
</comment>
<dbReference type="GO" id="GO:0006220">
    <property type="term" value="P:pyrimidine nucleotide metabolic process"/>
    <property type="evidence" value="ECO:0007669"/>
    <property type="project" value="InterPro"/>
</dbReference>
<keyword evidence="5" id="KW-0862">Zinc</keyword>
<keyword evidence="3" id="KW-0479">Metal-binding</keyword>
<feature type="domain" description="CMP/dCMP-type deaminase" evidence="6">
    <location>
        <begin position="4"/>
        <end position="135"/>
    </location>
</feature>
<dbReference type="PROSITE" id="PS51747">
    <property type="entry name" value="CYT_DCMP_DEAMINASES_2"/>
    <property type="match status" value="1"/>
</dbReference>
<evidence type="ECO:0000256" key="3">
    <source>
        <dbReference type="ARBA" id="ARBA00022723"/>
    </source>
</evidence>
<dbReference type="PIRSF" id="PIRSF006019">
    <property type="entry name" value="dCMP_deaminase"/>
    <property type="match status" value="1"/>
</dbReference>
<comment type="cofactor">
    <cofactor evidence="1">
        <name>Zn(2+)</name>
        <dbReference type="ChEBI" id="CHEBI:29105"/>
    </cofactor>
</comment>
<dbReference type="PANTHER" id="PTHR11086:SF18">
    <property type="entry name" value="DEOXYCYTIDYLATE DEAMINASE"/>
    <property type="match status" value="1"/>
</dbReference>
<dbReference type="GO" id="GO:0004132">
    <property type="term" value="F:dCMP deaminase activity"/>
    <property type="evidence" value="ECO:0007669"/>
    <property type="project" value="InterPro"/>
</dbReference>
<dbReference type="InterPro" id="IPR016473">
    <property type="entry name" value="dCMP_deaminase"/>
</dbReference>
<dbReference type="InterPro" id="IPR006058">
    <property type="entry name" value="2Fe2S_fd_BS"/>
</dbReference>
<reference evidence="7" key="1">
    <citation type="journal article" date="2015" name="Nature">
        <title>Complex archaea that bridge the gap between prokaryotes and eukaryotes.</title>
        <authorList>
            <person name="Spang A."/>
            <person name="Saw J.H."/>
            <person name="Jorgensen S.L."/>
            <person name="Zaremba-Niedzwiedzka K."/>
            <person name="Martijn J."/>
            <person name="Lind A.E."/>
            <person name="van Eijk R."/>
            <person name="Schleper C."/>
            <person name="Guy L."/>
            <person name="Ettema T.J."/>
        </authorList>
    </citation>
    <scope>NUCLEOTIDE SEQUENCE</scope>
</reference>
<name>A0A0F9W679_9ZZZZ</name>
<evidence type="ECO:0000256" key="2">
    <source>
        <dbReference type="ARBA" id="ARBA00006576"/>
    </source>
</evidence>
<dbReference type="PROSITE" id="PS00903">
    <property type="entry name" value="CYT_DCMP_DEAMINASES_1"/>
    <property type="match status" value="1"/>
</dbReference>
<organism evidence="7">
    <name type="scientific">marine sediment metagenome</name>
    <dbReference type="NCBI Taxonomy" id="412755"/>
    <lineage>
        <taxon>unclassified sequences</taxon>
        <taxon>metagenomes</taxon>
        <taxon>ecological metagenomes</taxon>
    </lineage>
</organism>
<dbReference type="GO" id="GO:0005737">
    <property type="term" value="C:cytoplasm"/>
    <property type="evidence" value="ECO:0007669"/>
    <property type="project" value="TreeGrafter"/>
</dbReference>
<dbReference type="InterPro" id="IPR016193">
    <property type="entry name" value="Cytidine_deaminase-like"/>
</dbReference>
<dbReference type="GO" id="GO:0051537">
    <property type="term" value="F:2 iron, 2 sulfur cluster binding"/>
    <property type="evidence" value="ECO:0007669"/>
    <property type="project" value="InterPro"/>
</dbReference>
<dbReference type="InterPro" id="IPR035105">
    <property type="entry name" value="Deoxycytidylate_deaminase_dom"/>
</dbReference>
<dbReference type="PANTHER" id="PTHR11086">
    <property type="entry name" value="DEOXYCYTIDYLATE DEAMINASE-RELATED"/>
    <property type="match status" value="1"/>
</dbReference>
<evidence type="ECO:0000259" key="6">
    <source>
        <dbReference type="PROSITE" id="PS51747"/>
    </source>
</evidence>
<dbReference type="PROSITE" id="PS00197">
    <property type="entry name" value="2FE2S_FER_1"/>
    <property type="match status" value="1"/>
</dbReference>
<dbReference type="InterPro" id="IPR016192">
    <property type="entry name" value="APOBEC/CMP_deaminase_Zn-bd"/>
</dbReference>
<dbReference type="EMBL" id="LAZR01000342">
    <property type="protein sequence ID" value="KKN73553.1"/>
    <property type="molecule type" value="Genomic_DNA"/>
</dbReference>